<reference evidence="2" key="1">
    <citation type="submission" date="2019-08" db="EMBL/GenBank/DDBJ databases">
        <authorList>
            <person name="Kucharzyk K."/>
            <person name="Murdoch R.W."/>
            <person name="Higgins S."/>
            <person name="Loffler F."/>
        </authorList>
    </citation>
    <scope>NUCLEOTIDE SEQUENCE</scope>
</reference>
<evidence type="ECO:0000313" key="2">
    <source>
        <dbReference type="EMBL" id="MPN54816.1"/>
    </source>
</evidence>
<comment type="caution">
    <text evidence="2">The sequence shown here is derived from an EMBL/GenBank/DDBJ whole genome shotgun (WGS) entry which is preliminary data.</text>
</comment>
<sequence>MHYRSVGDLSRRIFKLKESKAANIAMLIALTLVAFICYIKEFAIFNILLFNIAAIFVYVIVAALFSKLNKEQ</sequence>
<protein>
    <submittedName>
        <fullName evidence="2">Uncharacterized protein</fullName>
    </submittedName>
</protein>
<gene>
    <name evidence="2" type="ORF">SDC9_202493</name>
</gene>
<feature type="transmembrane region" description="Helical" evidence="1">
    <location>
        <begin position="21"/>
        <end position="39"/>
    </location>
</feature>
<feature type="transmembrane region" description="Helical" evidence="1">
    <location>
        <begin position="45"/>
        <end position="65"/>
    </location>
</feature>
<proteinExistence type="predicted"/>
<keyword evidence="1" id="KW-1133">Transmembrane helix</keyword>
<dbReference type="EMBL" id="VSSQ01123414">
    <property type="protein sequence ID" value="MPN54816.1"/>
    <property type="molecule type" value="Genomic_DNA"/>
</dbReference>
<name>A0A645IUH9_9ZZZZ</name>
<keyword evidence="1" id="KW-0472">Membrane</keyword>
<keyword evidence="1" id="KW-0812">Transmembrane</keyword>
<evidence type="ECO:0000256" key="1">
    <source>
        <dbReference type="SAM" id="Phobius"/>
    </source>
</evidence>
<dbReference type="AlphaFoldDB" id="A0A645IUH9"/>
<organism evidence="2">
    <name type="scientific">bioreactor metagenome</name>
    <dbReference type="NCBI Taxonomy" id="1076179"/>
    <lineage>
        <taxon>unclassified sequences</taxon>
        <taxon>metagenomes</taxon>
        <taxon>ecological metagenomes</taxon>
    </lineage>
</organism>
<accession>A0A645IUH9</accession>